<dbReference type="RefSeq" id="WP_273601543.1">
    <property type="nucleotide sequence ID" value="NZ_JAQQXT010000011.1"/>
</dbReference>
<feature type="domain" description="Peptidase S9A N-terminal" evidence="4">
    <location>
        <begin position="133"/>
        <end position="401"/>
    </location>
</feature>
<dbReference type="InterPro" id="IPR001375">
    <property type="entry name" value="Peptidase_S9_cat"/>
</dbReference>
<evidence type="ECO:0000313" key="5">
    <source>
        <dbReference type="EMBL" id="MDC8773420.1"/>
    </source>
</evidence>
<dbReference type="InterPro" id="IPR023302">
    <property type="entry name" value="Pept_S9A_N"/>
</dbReference>
<dbReference type="SUPFAM" id="SSF82171">
    <property type="entry name" value="DPP6 N-terminal domain-like"/>
    <property type="match status" value="1"/>
</dbReference>
<dbReference type="SUPFAM" id="SSF53474">
    <property type="entry name" value="alpha/beta-Hydrolases"/>
    <property type="match status" value="1"/>
</dbReference>
<keyword evidence="1" id="KW-0378">Hydrolase</keyword>
<evidence type="ECO:0000259" key="3">
    <source>
        <dbReference type="Pfam" id="PF00326"/>
    </source>
</evidence>
<dbReference type="EMBL" id="JAQQXT010000011">
    <property type="protein sequence ID" value="MDC8773420.1"/>
    <property type="molecule type" value="Genomic_DNA"/>
</dbReference>
<accession>A0ABT5KHL0</accession>
<evidence type="ECO:0000256" key="1">
    <source>
        <dbReference type="ARBA" id="ARBA00022801"/>
    </source>
</evidence>
<dbReference type="Pfam" id="PF00326">
    <property type="entry name" value="Peptidase_S9"/>
    <property type="match status" value="1"/>
</dbReference>
<evidence type="ECO:0000256" key="2">
    <source>
        <dbReference type="SAM" id="SignalP"/>
    </source>
</evidence>
<dbReference type="Gene3D" id="2.120.10.30">
    <property type="entry name" value="TolB, C-terminal domain"/>
    <property type="match status" value="2"/>
</dbReference>
<feature type="signal peptide" evidence="2">
    <location>
        <begin position="1"/>
        <end position="28"/>
    </location>
</feature>
<dbReference type="InterPro" id="IPR029058">
    <property type="entry name" value="AB_hydrolase_fold"/>
</dbReference>
<feature type="domain" description="Peptidase S9 prolyl oligopeptidase catalytic" evidence="3">
    <location>
        <begin position="473"/>
        <end position="678"/>
    </location>
</feature>
<evidence type="ECO:0000313" key="6">
    <source>
        <dbReference type="Proteomes" id="UP001221189"/>
    </source>
</evidence>
<keyword evidence="6" id="KW-1185">Reference proteome</keyword>
<reference evidence="5 6" key="1">
    <citation type="submission" date="2022-10" db="EMBL/GenBank/DDBJ databases">
        <title>Paucibacter sp. hw1 Genome sequencing.</title>
        <authorList>
            <person name="Park S."/>
        </authorList>
    </citation>
    <scope>NUCLEOTIDE SEQUENCE [LARGE SCALE GENOMIC DNA]</scope>
    <source>
        <strain evidence="6">hw1</strain>
    </source>
</reference>
<feature type="chain" id="PRO_5045917903" evidence="2">
    <location>
        <begin position="29"/>
        <end position="680"/>
    </location>
</feature>
<dbReference type="PANTHER" id="PTHR42776">
    <property type="entry name" value="SERINE PEPTIDASE S9 FAMILY MEMBER"/>
    <property type="match status" value="1"/>
</dbReference>
<dbReference type="Proteomes" id="UP001221189">
    <property type="component" value="Unassembled WGS sequence"/>
</dbReference>
<gene>
    <name evidence="5" type="ORF">PRZ03_17695</name>
</gene>
<dbReference type="PANTHER" id="PTHR42776:SF27">
    <property type="entry name" value="DIPEPTIDYL PEPTIDASE FAMILY MEMBER 6"/>
    <property type="match status" value="1"/>
</dbReference>
<dbReference type="Gene3D" id="3.40.50.1820">
    <property type="entry name" value="alpha/beta hydrolase"/>
    <property type="match status" value="1"/>
</dbReference>
<proteinExistence type="predicted"/>
<sequence>MKPLFDLFRPRLGASAIAFLMASGAVLAHTPMPAPAAAASEPAAAVLAPNANLLVQGVPPVPQSLADAVGRYNDFRGHGFVAWHPSQREMLVTHRKAGANTAQLYRVSKPMAEPEQLTDAADPVSNASYEPGSGRYIVFARASGGNEVAQLYRLDAASKEPLLLTDPNQRHAMSGWLHHSSQMLFTSVPLDRTAAGGSRAQVLTQLWLMDPLKPAQKRLLAELPGGGWGVGAVSRDDKQIALSEYISANESRIWLLDIASGEKRQILPAAGEQLRASHRPAEFSHDNKSLLLLTNRFGEFVEPARYTFADAKLSRIDTQIPWDASGITLTEDGKRLALQFNIDGRDELRFYDARSFKPLPNPKLPAGSIGSAEFDRKRGELAFSINGAQGPSQLYTLDAKGAVQRWTQAYAPAGIDTQQFTDQQVVRWKSFDGREISGLLSLPPAKFTGKRPVVISIHGGPEGQSTVGFLGRNNYYLQELGVAFIQPNVRGSAGFGKTFLDLDNGFKREDSVKDIGALLDWIATQPNLDASRVLVMGGSYGGYMTLAVATNYPERIVGALDVVGISHFVTFLNNTESYRRDLRRVEYGDERDPAMKAHLEKISPLSNSAKIKAPLFVVQGKNDPRVPYTEAEQIVAKVREQGTPVWYLRADNEGHGFARKENQDYLFYATIMFMQQTLLK</sequence>
<keyword evidence="2" id="KW-0732">Signal</keyword>
<dbReference type="InterPro" id="IPR011042">
    <property type="entry name" value="6-blade_b-propeller_TolB-like"/>
</dbReference>
<name>A0ABT5KHL0_9BURK</name>
<dbReference type="Pfam" id="PF02897">
    <property type="entry name" value="Peptidase_S9_N"/>
    <property type="match status" value="1"/>
</dbReference>
<protein>
    <submittedName>
        <fullName evidence="5">Prolyl oligopeptidase family serine peptidase</fullName>
    </submittedName>
</protein>
<evidence type="ECO:0000259" key="4">
    <source>
        <dbReference type="Pfam" id="PF02897"/>
    </source>
</evidence>
<organism evidence="5 6">
    <name type="scientific">Roseateles albus</name>
    <dbReference type="NCBI Taxonomy" id="2987525"/>
    <lineage>
        <taxon>Bacteria</taxon>
        <taxon>Pseudomonadati</taxon>
        <taxon>Pseudomonadota</taxon>
        <taxon>Betaproteobacteria</taxon>
        <taxon>Burkholderiales</taxon>
        <taxon>Sphaerotilaceae</taxon>
        <taxon>Roseateles</taxon>
    </lineage>
</organism>
<comment type="caution">
    <text evidence="5">The sequence shown here is derived from an EMBL/GenBank/DDBJ whole genome shotgun (WGS) entry which is preliminary data.</text>
</comment>